<feature type="transmembrane region" description="Helical" evidence="1">
    <location>
        <begin position="229"/>
        <end position="250"/>
    </location>
</feature>
<evidence type="ECO:0000313" key="3">
    <source>
        <dbReference type="Proteomes" id="UP001629745"/>
    </source>
</evidence>
<gene>
    <name evidence="2" type="ORF">ABEU20_002298</name>
</gene>
<evidence type="ECO:0000256" key="1">
    <source>
        <dbReference type="SAM" id="Phobius"/>
    </source>
</evidence>
<keyword evidence="1" id="KW-1133">Transmembrane helix</keyword>
<comment type="caution">
    <text evidence="2">The sequence shown here is derived from an EMBL/GenBank/DDBJ whole genome shotgun (WGS) entry which is preliminary data.</text>
</comment>
<keyword evidence="1" id="KW-0812">Transmembrane</keyword>
<reference evidence="2 3" key="1">
    <citation type="submission" date="2023-11" db="EMBL/GenBank/DDBJ databases">
        <authorList>
            <person name="Val-Calvo J."/>
            <person name="Scortti M."/>
            <person name="Vazquez-Boland J."/>
        </authorList>
    </citation>
    <scope>NUCLEOTIDE SEQUENCE [LARGE SCALE GENOMIC DNA]</scope>
    <source>
        <strain evidence="2 3">PAM 2766</strain>
    </source>
</reference>
<feature type="transmembrane region" description="Helical" evidence="1">
    <location>
        <begin position="143"/>
        <end position="160"/>
    </location>
</feature>
<feature type="transmembrane region" description="Helical" evidence="1">
    <location>
        <begin position="107"/>
        <end position="131"/>
    </location>
</feature>
<organism evidence="2 3">
    <name type="scientific">Rhodococcus parequi</name>
    <dbReference type="NCBI Taxonomy" id="3137122"/>
    <lineage>
        <taxon>Bacteria</taxon>
        <taxon>Bacillati</taxon>
        <taxon>Actinomycetota</taxon>
        <taxon>Actinomycetes</taxon>
        <taxon>Mycobacteriales</taxon>
        <taxon>Nocardiaceae</taxon>
        <taxon>Rhodococcus</taxon>
    </lineage>
</organism>
<dbReference type="Proteomes" id="UP001629745">
    <property type="component" value="Unassembled WGS sequence"/>
</dbReference>
<sequence>MTRLLTAEFRKVTSLRSWWALGLAPLLIGVLSGAISMPLVSSIAAESESDEIGVAVAAIGLFVALGSVFLFAALFGAVNAGAEYRHNTFAGTFLTTRGRDRVVAAKLAVTAGFGLLYCLVIEIVSVPLLLVAAPDEFRVDGTILGVLVIGLLASTLWTLLGAGLALATASSIGSAVALVAWYVLGEGVARLVLSGFGLDALGQWLPGSVTVTAFLGAVDEGALDGAPGWPQSLVALALWAAVSCTLGWWATRRRDIT</sequence>
<keyword evidence="3" id="KW-1185">Reference proteome</keyword>
<protein>
    <submittedName>
        <fullName evidence="2">ABC transporter permease</fullName>
    </submittedName>
</protein>
<proteinExistence type="predicted"/>
<feature type="transmembrane region" description="Helical" evidence="1">
    <location>
        <begin position="52"/>
        <end position="78"/>
    </location>
</feature>
<name>A0ABW9FDX1_9NOCA</name>
<dbReference type="EMBL" id="JBDLNV010000003">
    <property type="protein sequence ID" value="MFM1723726.1"/>
    <property type="molecule type" value="Genomic_DNA"/>
</dbReference>
<accession>A0ABW9FDX1</accession>
<feature type="transmembrane region" description="Helical" evidence="1">
    <location>
        <begin position="166"/>
        <end position="184"/>
    </location>
</feature>
<dbReference type="RefSeq" id="WP_420164278.1">
    <property type="nucleotide sequence ID" value="NZ_JBDLNV010000003.1"/>
</dbReference>
<evidence type="ECO:0000313" key="2">
    <source>
        <dbReference type="EMBL" id="MFM1723726.1"/>
    </source>
</evidence>
<feature type="transmembrane region" description="Helical" evidence="1">
    <location>
        <begin position="18"/>
        <end position="40"/>
    </location>
</feature>
<keyword evidence="1" id="KW-0472">Membrane</keyword>